<name>A0A9P5GAW4_PENCR</name>
<evidence type="ECO:0000313" key="2">
    <source>
        <dbReference type="Proteomes" id="UP000701341"/>
    </source>
</evidence>
<dbReference type="EMBL" id="JAAOZQ010000324">
    <property type="protein sequence ID" value="KAF7514598.1"/>
    <property type="molecule type" value="Genomic_DNA"/>
</dbReference>
<reference evidence="1" key="1">
    <citation type="submission" date="2020-02" db="EMBL/GenBank/DDBJ databases">
        <authorList>
            <person name="Lichtner F.J."/>
        </authorList>
    </citation>
    <scope>NUCLEOTIDE SEQUENCE</scope>
    <source>
        <strain evidence="1">G10</strain>
    </source>
</reference>
<protein>
    <submittedName>
        <fullName evidence="1">Uncharacterized protein</fullName>
    </submittedName>
</protein>
<comment type="caution">
    <text evidence="1">The sequence shown here is derived from an EMBL/GenBank/DDBJ whole genome shotgun (WGS) entry which is preliminary data.</text>
</comment>
<sequence length="244" mass="28150">MHREIATWYRRLVDRGYAKDGYVQRIDANIWTEDDKAHFGYGWTKQVCRFGDIRLSLPSLPHGSTGPATAYRVNILPWFVTIGDDYQTLDTAESGTWDNLSRCHRDFDSGTKTPSGLPNSTHGSRVDHIFPATVRLGRLGAISDALVGQTRWDTVDVRRELDVLFRDDDNIAWGYVQSWRRNAQQLYCDTFENLVLAKKDAFRENSYFYRRERNLSTIPEFVRDSIEDARSQRPLGTPEPPNTK</sequence>
<dbReference type="Proteomes" id="UP000701341">
    <property type="component" value="Unassembled WGS sequence"/>
</dbReference>
<keyword evidence="2" id="KW-1185">Reference proteome</keyword>
<dbReference type="AlphaFoldDB" id="A0A9P5GAW4"/>
<organism evidence="1 2">
    <name type="scientific">Penicillium crustosum</name>
    <name type="common">Blue mold fungus</name>
    <dbReference type="NCBI Taxonomy" id="36656"/>
    <lineage>
        <taxon>Eukaryota</taxon>
        <taxon>Fungi</taxon>
        <taxon>Dikarya</taxon>
        <taxon>Ascomycota</taxon>
        <taxon>Pezizomycotina</taxon>
        <taxon>Eurotiomycetes</taxon>
        <taxon>Eurotiomycetidae</taxon>
        <taxon>Eurotiales</taxon>
        <taxon>Aspergillaceae</taxon>
        <taxon>Penicillium</taxon>
    </lineage>
</organism>
<accession>A0A9P5GAW4</accession>
<feature type="non-terminal residue" evidence="1">
    <location>
        <position position="244"/>
    </location>
</feature>
<gene>
    <name evidence="1" type="ORF">PCG10_005396</name>
</gene>
<evidence type="ECO:0000313" key="1">
    <source>
        <dbReference type="EMBL" id="KAF7514598.1"/>
    </source>
</evidence>
<proteinExistence type="predicted"/>